<feature type="transmembrane region" description="Helical" evidence="6">
    <location>
        <begin position="166"/>
        <end position="184"/>
    </location>
</feature>
<dbReference type="AlphaFoldDB" id="A0A0C3NGR9"/>
<dbReference type="HOGENOM" id="CLU_033465_6_0_1"/>
<feature type="transmembrane region" description="Helical" evidence="6">
    <location>
        <begin position="111"/>
        <end position="135"/>
    </location>
</feature>
<evidence type="ECO:0000313" key="8">
    <source>
        <dbReference type="Proteomes" id="UP000053257"/>
    </source>
</evidence>
<feature type="transmembrane region" description="Helical" evidence="6">
    <location>
        <begin position="70"/>
        <end position="91"/>
    </location>
</feature>
<feature type="region of interest" description="Disordered" evidence="5">
    <location>
        <begin position="242"/>
        <end position="269"/>
    </location>
</feature>
<dbReference type="PANTHER" id="PTHR31465">
    <property type="entry name" value="PROTEIN RTA1-RELATED"/>
    <property type="match status" value="1"/>
</dbReference>
<accession>A0A0C3NGR9</accession>
<feature type="compositionally biased region" description="Basic and acidic residues" evidence="5">
    <location>
        <begin position="248"/>
        <end position="269"/>
    </location>
</feature>
<evidence type="ECO:0000313" key="7">
    <source>
        <dbReference type="EMBL" id="KIP03964.1"/>
    </source>
</evidence>
<feature type="transmembrane region" description="Helical" evidence="6">
    <location>
        <begin position="204"/>
        <end position="228"/>
    </location>
</feature>
<reference evidence="7 8" key="1">
    <citation type="journal article" date="2014" name="PLoS Genet.">
        <title>Analysis of the Phlebiopsis gigantea genome, transcriptome and secretome provides insight into its pioneer colonization strategies of wood.</title>
        <authorList>
            <person name="Hori C."/>
            <person name="Ishida T."/>
            <person name="Igarashi K."/>
            <person name="Samejima M."/>
            <person name="Suzuki H."/>
            <person name="Master E."/>
            <person name="Ferreira P."/>
            <person name="Ruiz-Duenas F.J."/>
            <person name="Held B."/>
            <person name="Canessa P."/>
            <person name="Larrondo L.F."/>
            <person name="Schmoll M."/>
            <person name="Druzhinina I.S."/>
            <person name="Kubicek C.P."/>
            <person name="Gaskell J.A."/>
            <person name="Kersten P."/>
            <person name="St John F."/>
            <person name="Glasner J."/>
            <person name="Sabat G."/>
            <person name="Splinter BonDurant S."/>
            <person name="Syed K."/>
            <person name="Yadav J."/>
            <person name="Mgbeahuruike A.C."/>
            <person name="Kovalchuk A."/>
            <person name="Asiegbu F.O."/>
            <person name="Lackner G."/>
            <person name="Hoffmeister D."/>
            <person name="Rencoret J."/>
            <person name="Gutierrez A."/>
            <person name="Sun H."/>
            <person name="Lindquist E."/>
            <person name="Barry K."/>
            <person name="Riley R."/>
            <person name="Grigoriev I.V."/>
            <person name="Henrissat B."/>
            <person name="Kues U."/>
            <person name="Berka R.M."/>
            <person name="Martinez A.T."/>
            <person name="Covert S.F."/>
            <person name="Blanchette R.A."/>
            <person name="Cullen D."/>
        </authorList>
    </citation>
    <scope>NUCLEOTIDE SEQUENCE [LARGE SCALE GENOMIC DNA]</scope>
    <source>
        <strain evidence="7 8">11061_1 CR5-6</strain>
    </source>
</reference>
<evidence type="ECO:0000256" key="6">
    <source>
        <dbReference type="SAM" id="Phobius"/>
    </source>
</evidence>
<dbReference type="InterPro" id="IPR007568">
    <property type="entry name" value="RTA1"/>
</dbReference>
<protein>
    <recommendedName>
        <fullName evidence="9">RTA1 like protein</fullName>
    </recommendedName>
</protein>
<evidence type="ECO:0008006" key="9">
    <source>
        <dbReference type="Google" id="ProtNLM"/>
    </source>
</evidence>
<proteinExistence type="predicted"/>
<keyword evidence="2 6" id="KW-0812">Transmembrane</keyword>
<dbReference type="STRING" id="745531.A0A0C3NGR9"/>
<dbReference type="PANTHER" id="PTHR31465:SF11">
    <property type="entry name" value="DOMAIN PROTEIN, PUTATIVE (AFU_ORTHOLOGUE AFUA_3G10770)-RELATED"/>
    <property type="match status" value="1"/>
</dbReference>
<gene>
    <name evidence="7" type="ORF">PHLGIDRAFT_214753</name>
</gene>
<organism evidence="7 8">
    <name type="scientific">Phlebiopsis gigantea (strain 11061_1 CR5-6)</name>
    <name type="common">White-rot fungus</name>
    <name type="synonym">Peniophora gigantea</name>
    <dbReference type="NCBI Taxonomy" id="745531"/>
    <lineage>
        <taxon>Eukaryota</taxon>
        <taxon>Fungi</taxon>
        <taxon>Dikarya</taxon>
        <taxon>Basidiomycota</taxon>
        <taxon>Agaricomycotina</taxon>
        <taxon>Agaricomycetes</taxon>
        <taxon>Polyporales</taxon>
        <taxon>Phanerochaetaceae</taxon>
        <taxon>Phlebiopsis</taxon>
    </lineage>
</organism>
<comment type="subcellular location">
    <subcellularLocation>
        <location evidence="1">Membrane</location>
        <topology evidence="1">Multi-pass membrane protein</topology>
    </subcellularLocation>
</comment>
<dbReference type="Pfam" id="PF04479">
    <property type="entry name" value="RTA1"/>
    <property type="match status" value="1"/>
</dbReference>
<name>A0A0C3NGR9_PHLG1</name>
<keyword evidence="3 6" id="KW-1133">Transmembrane helix</keyword>
<dbReference type="GO" id="GO:0005886">
    <property type="term" value="C:plasma membrane"/>
    <property type="evidence" value="ECO:0007669"/>
    <property type="project" value="TreeGrafter"/>
</dbReference>
<dbReference type="Proteomes" id="UP000053257">
    <property type="component" value="Unassembled WGS sequence"/>
</dbReference>
<dbReference type="GO" id="GO:0000324">
    <property type="term" value="C:fungal-type vacuole"/>
    <property type="evidence" value="ECO:0007669"/>
    <property type="project" value="TreeGrafter"/>
</dbReference>
<dbReference type="EMBL" id="KN840592">
    <property type="protein sequence ID" value="KIP03964.1"/>
    <property type="molecule type" value="Genomic_DNA"/>
</dbReference>
<evidence type="ECO:0000256" key="4">
    <source>
        <dbReference type="ARBA" id="ARBA00023136"/>
    </source>
</evidence>
<keyword evidence="4 6" id="KW-0472">Membrane</keyword>
<dbReference type="OrthoDB" id="3358017at2759"/>
<evidence type="ECO:0000256" key="2">
    <source>
        <dbReference type="ARBA" id="ARBA00022692"/>
    </source>
</evidence>
<evidence type="ECO:0000256" key="1">
    <source>
        <dbReference type="ARBA" id="ARBA00004141"/>
    </source>
</evidence>
<evidence type="ECO:0000256" key="5">
    <source>
        <dbReference type="SAM" id="MobiDB-lite"/>
    </source>
</evidence>
<evidence type="ECO:0000256" key="3">
    <source>
        <dbReference type="ARBA" id="ARBA00022989"/>
    </source>
</evidence>
<feature type="transmembrane region" description="Helical" evidence="6">
    <location>
        <begin position="32"/>
        <end position="58"/>
    </location>
</feature>
<sequence>MLPTAVLANITEVLGWSARLWSSKNPPAINPFLMQISTTIIAPTPLVAANFVILGQLITRLGPQYSRLSAMWYTTIFVSCDVIALIIQAVGGGNASAAVHQGRSPAPGGHIMLAGIVFQMAAITIYMALATEFILRFLNDRPIRRGSVSLSEKAASGRFLDRKMKLMLLGLFFSSLTIFIRSIYRTIELADGWDGRIISTQRYFNWLDGGMITLATFSINIFHPGFLLGKRHVWKNWRAEGKCSSSDGADRADLETLGRESPDAHLSKE</sequence>
<keyword evidence="8" id="KW-1185">Reference proteome</keyword>